<dbReference type="VEuPathDB" id="MicrosporidiaDB:DI09_136p10"/>
<dbReference type="RefSeq" id="XP_013239212.1">
    <property type="nucleotide sequence ID" value="XM_013383758.1"/>
</dbReference>
<comment type="caution">
    <text evidence="2">The sequence shown here is derived from an EMBL/GenBank/DDBJ whole genome shotgun (WGS) entry which is preliminary data.</text>
</comment>
<proteinExistence type="predicted"/>
<evidence type="ECO:0000256" key="1">
    <source>
        <dbReference type="SAM" id="Coils"/>
    </source>
</evidence>
<feature type="coiled-coil region" evidence="1">
    <location>
        <begin position="80"/>
        <end position="107"/>
    </location>
</feature>
<protein>
    <submittedName>
        <fullName evidence="2">Uncharacterized protein</fullName>
    </submittedName>
</protein>
<keyword evidence="3" id="KW-1185">Reference proteome</keyword>
<accession>A0A098VYC4</accession>
<reference evidence="2 3" key="1">
    <citation type="submission" date="2014-04" db="EMBL/GenBank/DDBJ databases">
        <title>A new species of microsporidia sheds light on the evolution of extreme parasitism.</title>
        <authorList>
            <person name="Haag K.L."/>
            <person name="James T.Y."/>
            <person name="Larsson R."/>
            <person name="Schaer T.M."/>
            <person name="Refardt D."/>
            <person name="Pombert J.-F."/>
            <person name="Ebert D."/>
        </authorList>
    </citation>
    <scope>NUCLEOTIDE SEQUENCE [LARGE SCALE GENOMIC DNA]</scope>
    <source>
        <strain evidence="2 3">UGP3</strain>
        <tissue evidence="2">Spores</tissue>
    </source>
</reference>
<dbReference type="GeneID" id="25258331"/>
<keyword evidence="1" id="KW-0175">Coiled coil</keyword>
<evidence type="ECO:0000313" key="2">
    <source>
        <dbReference type="EMBL" id="KGG52776.1"/>
    </source>
</evidence>
<dbReference type="EMBL" id="JMKJ01000040">
    <property type="protein sequence ID" value="KGG52776.1"/>
    <property type="molecule type" value="Genomic_DNA"/>
</dbReference>
<organism evidence="2 3">
    <name type="scientific">Mitosporidium daphniae</name>
    <dbReference type="NCBI Taxonomy" id="1485682"/>
    <lineage>
        <taxon>Eukaryota</taxon>
        <taxon>Fungi</taxon>
        <taxon>Fungi incertae sedis</taxon>
        <taxon>Microsporidia</taxon>
        <taxon>Mitosporidium</taxon>
    </lineage>
</organism>
<name>A0A098VYC4_9MICR</name>
<evidence type="ECO:0000313" key="3">
    <source>
        <dbReference type="Proteomes" id="UP000029725"/>
    </source>
</evidence>
<sequence length="181" mass="21155">STLLHDISSLTGKLRYIFLNGQEINKQIISLKARIEEINSVESYIEKASTSFVEKFSTFEAIVNKNSESYNKYKKEVDQVSLMQSERQSLNETCEKLCNEYEQCLQERKLKRLEFDEKSKTMLSLVDYQATRNGSIEKATLKKKQMENLCYTLQAQRNNATNLLRKYKHCMEVEDIQKLGL</sequence>
<gene>
    <name evidence="2" type="ORF">DI09_136p10</name>
</gene>
<dbReference type="AlphaFoldDB" id="A0A098VYC4"/>
<dbReference type="HOGENOM" id="CLU_1492521_0_0_1"/>
<feature type="non-terminal residue" evidence="2">
    <location>
        <position position="1"/>
    </location>
</feature>
<dbReference type="Proteomes" id="UP000029725">
    <property type="component" value="Unassembled WGS sequence"/>
</dbReference>